<dbReference type="Gene3D" id="2.60.40.1220">
    <property type="match status" value="1"/>
</dbReference>
<comment type="caution">
    <text evidence="4">The sequence shown here is derived from an EMBL/GenBank/DDBJ whole genome shotgun (WGS) entry which is preliminary data.</text>
</comment>
<evidence type="ECO:0000256" key="2">
    <source>
        <dbReference type="SAM" id="SignalP"/>
    </source>
</evidence>
<dbReference type="AlphaFoldDB" id="A0A095UR22"/>
<feature type="signal peptide" evidence="2">
    <location>
        <begin position="1"/>
        <end position="22"/>
    </location>
</feature>
<protein>
    <recommendedName>
        <fullName evidence="3">SbsA Ig-like domain-containing protein</fullName>
    </recommendedName>
</protein>
<dbReference type="Proteomes" id="UP000029444">
    <property type="component" value="Unassembled WGS sequence"/>
</dbReference>
<dbReference type="InterPro" id="IPR032812">
    <property type="entry name" value="SbsA_Ig"/>
</dbReference>
<dbReference type="PROSITE" id="PS51257">
    <property type="entry name" value="PROKAR_LIPOPROTEIN"/>
    <property type="match status" value="1"/>
</dbReference>
<accession>A0A095UR22</accession>
<dbReference type="STRING" id="1177154.Y5S_01878"/>
<name>A0A095UR22_9GAMM</name>
<feature type="chain" id="PRO_5001912127" description="SbsA Ig-like domain-containing protein" evidence="2">
    <location>
        <begin position="23"/>
        <end position="1054"/>
    </location>
</feature>
<evidence type="ECO:0000256" key="1">
    <source>
        <dbReference type="ARBA" id="ARBA00022729"/>
    </source>
</evidence>
<dbReference type="RefSeq" id="WP_035232465.1">
    <property type="nucleotide sequence ID" value="NZ_ARXV01000006.1"/>
</dbReference>
<evidence type="ECO:0000259" key="3">
    <source>
        <dbReference type="Pfam" id="PF13205"/>
    </source>
</evidence>
<gene>
    <name evidence="4" type="ORF">Y5S_01878</name>
</gene>
<dbReference type="Pfam" id="PF13205">
    <property type="entry name" value="Big_5"/>
    <property type="match status" value="2"/>
</dbReference>
<feature type="domain" description="SbsA Ig-like" evidence="3">
    <location>
        <begin position="477"/>
        <end position="581"/>
    </location>
</feature>
<proteinExistence type="predicted"/>
<dbReference type="EMBL" id="ARXV01000006">
    <property type="protein sequence ID" value="KGD64970.1"/>
    <property type="molecule type" value="Genomic_DNA"/>
</dbReference>
<dbReference type="PATRIC" id="fig|1177154.3.peg.1908"/>
<keyword evidence="1 2" id="KW-0732">Signal</keyword>
<evidence type="ECO:0000313" key="5">
    <source>
        <dbReference type="Proteomes" id="UP000029444"/>
    </source>
</evidence>
<reference evidence="4 5" key="1">
    <citation type="submission" date="2012-09" db="EMBL/GenBank/DDBJ databases">
        <title>Genome Sequence of alkane-degrading Bacterium Alcanivorax sp. 19-m-6.</title>
        <authorList>
            <person name="Lai Q."/>
            <person name="Shao Z."/>
        </authorList>
    </citation>
    <scope>NUCLEOTIDE SEQUENCE [LARGE SCALE GENOMIC DNA]</scope>
    <source>
        <strain evidence="4 5">19-m-6</strain>
    </source>
</reference>
<dbReference type="InterPro" id="IPR014755">
    <property type="entry name" value="Cu-Rt/internalin_Ig-like"/>
</dbReference>
<organism evidence="4 5">
    <name type="scientific">Alcanivorax nanhaiticus</name>
    <dbReference type="NCBI Taxonomy" id="1177154"/>
    <lineage>
        <taxon>Bacteria</taxon>
        <taxon>Pseudomonadati</taxon>
        <taxon>Pseudomonadota</taxon>
        <taxon>Gammaproteobacteria</taxon>
        <taxon>Oceanospirillales</taxon>
        <taxon>Alcanivoracaceae</taxon>
        <taxon>Alcanivorax</taxon>
    </lineage>
</organism>
<dbReference type="eggNOG" id="ENOG502ZEE0">
    <property type="taxonomic scope" value="Bacteria"/>
</dbReference>
<sequence length="1054" mass="111796">MKLKALCLATSAALLAACGGEAGDKPTFENWQIGDVYYSYPYDGQDSVSPKTPLILRFSHKVNVDGSNFMLLKCPSVGDACDDTVDNRVALGAPQSVGGGKGVVIQPASPLDLTTHYRLVLNDIQTSNGEAQFDDGGLDFVTRMSIDGPLSEQQLSPDLAISKIIPDGSQLQFMDFSTIRLQFNQKLEVSSLVYGDTDVEGTVELEGPEGTVPATLLVKGNAVTIDPTSDLVAGKKYTLKLTDAVRGATQDGLTGGYTQTWTARDSMPRATLVQEVVPASTAATDPCNKPGAQLAKLTGAAMNCVPIQSTLLGGRDATLQSGDVHAELAFLPNYPDVSPLRIARNSLLTGSNIEVKVGGDVPAGIETGAISVTFLSDASGYLVPNPYSDSHQAPKQVRLFMDVAMTAENPEANGGLSQTLMHVELNGMALVNDGRMEIDAVGAVEPKVLGQETAFGLLSFHMKSYADQENAPAPVPDMTSPSLQSMVPAVDGNGVATTARPGDPVILNFNEPLDPSTLVAGDSVTLTSGGVAVDMDWELDGATLIIRPSAHLAMGTDYAVAVTGSVTDLAGNSLNPVNETFTLPAVVGDTAPPIVLTSYPGFPCATDNEHWEIEAGNHGFCQGGKTEDDRNPVPLMPADRSIRVNFSQDIDPASVVFENSEACGVGSFRVEKVESDQNGLPIRYMDGDKRKYNCESGVTGKLEVGARSLVFTPDEPWEEGGNYRYLLMSVNGTGAQQPNDCSSGEAICSVSGKRLQTATLRAPDADMGGPNMHLHFTGAAVTDSVFQPLRNLPTADLNGNGRFDSGEPGYEGGVPGANTTALIIDTSKGDDGSEGGLTDPSLICALPEQCGIHVVGGLNSEVFGTATYTDPVSGDEMQAVRVGLYPTLIQASSVTLKVKILGLIDEETPTETQYMRMRYNCVAWPTDAANYCGKQNPDGSYVYDEIDRQGLIPGWIVPTDNGPEFRADVNLYLDAPYMHITLDGSHNQHSYPLTMNLSGPVTFLPDGRMVIEQLNSNDMAVDVNLSVLFLSPKIYLKIPVGGVKLQYLGEPIKQ</sequence>
<feature type="domain" description="SbsA Ig-like" evidence="3">
    <location>
        <begin position="161"/>
        <end position="261"/>
    </location>
</feature>
<evidence type="ECO:0000313" key="4">
    <source>
        <dbReference type="EMBL" id="KGD64970.1"/>
    </source>
</evidence>
<keyword evidence="5" id="KW-1185">Reference proteome</keyword>